<keyword evidence="6" id="KW-0010">Activator</keyword>
<organism evidence="9 10">
    <name type="scientific">Leclercia adecarboxylata</name>
    <dbReference type="NCBI Taxonomy" id="83655"/>
    <lineage>
        <taxon>Bacteria</taxon>
        <taxon>Pseudomonadati</taxon>
        <taxon>Pseudomonadota</taxon>
        <taxon>Gammaproteobacteria</taxon>
        <taxon>Enterobacterales</taxon>
        <taxon>Enterobacteriaceae</taxon>
        <taxon>Leclercia</taxon>
    </lineage>
</organism>
<evidence type="ECO:0000256" key="4">
    <source>
        <dbReference type="ARBA" id="ARBA00023125"/>
    </source>
</evidence>
<keyword evidence="4" id="KW-0238">DNA-binding</keyword>
<keyword evidence="5" id="KW-1015">Disulfide bond</keyword>
<evidence type="ECO:0000256" key="3">
    <source>
        <dbReference type="ARBA" id="ARBA00023015"/>
    </source>
</evidence>
<dbReference type="Pfam" id="PF05247">
    <property type="entry name" value="FlhD"/>
    <property type="match status" value="1"/>
</dbReference>
<dbReference type="AlphaFoldDB" id="A0A855ELR5"/>
<comment type="caution">
    <text evidence="9">The sequence shown here is derived from an EMBL/GenBank/DDBJ whole genome shotgun (WGS) entry which is preliminary data.</text>
</comment>
<dbReference type="Gene3D" id="1.10.4000.10">
    <property type="entry name" value="Flagellar transcriptional activator FlhD"/>
    <property type="match status" value="1"/>
</dbReference>
<evidence type="ECO:0000256" key="2">
    <source>
        <dbReference type="ARBA" id="ARBA00022795"/>
    </source>
</evidence>
<evidence type="ECO:0000256" key="7">
    <source>
        <dbReference type="ARBA" id="ARBA00023163"/>
    </source>
</evidence>
<evidence type="ECO:0000256" key="5">
    <source>
        <dbReference type="ARBA" id="ARBA00023157"/>
    </source>
</evidence>
<dbReference type="EMBL" id="PDLK01000002">
    <property type="protein sequence ID" value="PHH04735.1"/>
    <property type="molecule type" value="Genomic_DNA"/>
</dbReference>
<dbReference type="GO" id="GO:0003677">
    <property type="term" value="F:DNA binding"/>
    <property type="evidence" value="ECO:0007669"/>
    <property type="project" value="UniProtKB-KW"/>
</dbReference>
<evidence type="ECO:0000256" key="6">
    <source>
        <dbReference type="ARBA" id="ARBA00023159"/>
    </source>
</evidence>
<dbReference type="GO" id="GO:0044780">
    <property type="term" value="P:bacterial-type flagellum assembly"/>
    <property type="evidence" value="ECO:0007669"/>
    <property type="project" value="InterPro"/>
</dbReference>
<gene>
    <name evidence="9" type="ORF">CRX53_12540</name>
</gene>
<sequence length="73" mass="8227">MYPVSSCLTDIHYLNLSYLLLLQRLSCTQENSLLAGVNFELLATIKDLPLPKLVSLAETNQLIITIRQEILLP</sequence>
<dbReference type="InterPro" id="IPR023559">
    <property type="entry name" value="Flagellar_FlhD"/>
</dbReference>
<keyword evidence="1" id="KW-0963">Cytoplasm</keyword>
<comment type="function">
    <text evidence="8">Functions in complex with FlhC as a master transcriptional regulator that regulates transcription of several flagellar and non-flagellar operons by binding to their promoter region. Activates expression of class 2 flagellar genes, including fliA, which is a flagellum-specific sigma factor that turns on the class 3 genes. Also regulates genes whose products function in a variety of physiological pathways.</text>
</comment>
<name>A0A855ELR5_9ENTR</name>
<keyword evidence="7" id="KW-0804">Transcription</keyword>
<keyword evidence="3" id="KW-0805">Transcription regulation</keyword>
<protein>
    <submittedName>
        <fullName evidence="9">Uncharacterized protein</fullName>
    </submittedName>
</protein>
<evidence type="ECO:0000313" key="10">
    <source>
        <dbReference type="Proteomes" id="UP000222768"/>
    </source>
</evidence>
<keyword evidence="2" id="KW-1005">Bacterial flagellum biogenesis</keyword>
<reference evidence="10" key="1">
    <citation type="submission" date="2017-09" db="EMBL/GenBank/DDBJ databases">
        <title>FDA dAtabase for Regulatory Grade micrObial Sequences (FDA-ARGOS): Supporting development and validation of Infectious Disease Dx tests.</title>
        <authorList>
            <person name="Minogue T."/>
            <person name="Wolcott M."/>
            <person name="Wasieloski L."/>
            <person name="Aguilar W."/>
            <person name="Moore D."/>
            <person name="Tallon L."/>
            <person name="Sadzewicz L."/>
            <person name="Ott S."/>
            <person name="Zhao X."/>
            <person name="Nagaraj S."/>
            <person name="Vavikolanu K."/>
            <person name="Aluvathingal J."/>
            <person name="Nadendla S."/>
            <person name="Sichtig H."/>
        </authorList>
    </citation>
    <scope>NUCLEOTIDE SEQUENCE [LARGE SCALE GENOMIC DNA]</scope>
    <source>
        <strain evidence="10">FDAARGOS_404</strain>
    </source>
</reference>
<evidence type="ECO:0000256" key="8">
    <source>
        <dbReference type="ARBA" id="ARBA00025431"/>
    </source>
</evidence>
<accession>A0A855ELR5</accession>
<dbReference type="Proteomes" id="UP000222768">
    <property type="component" value="Unassembled WGS sequence"/>
</dbReference>
<dbReference type="RefSeq" id="WP_098946248.1">
    <property type="nucleotide sequence ID" value="NZ_CP083630.1"/>
</dbReference>
<proteinExistence type="predicted"/>
<dbReference type="SUPFAM" id="SSF63592">
    <property type="entry name" value="Flagellar transcriptional activator FlhD"/>
    <property type="match status" value="1"/>
</dbReference>
<evidence type="ECO:0000256" key="1">
    <source>
        <dbReference type="ARBA" id="ARBA00022490"/>
    </source>
</evidence>
<dbReference type="GO" id="GO:0045893">
    <property type="term" value="P:positive regulation of DNA-templated transcription"/>
    <property type="evidence" value="ECO:0007669"/>
    <property type="project" value="InterPro"/>
</dbReference>
<dbReference type="InterPro" id="IPR036194">
    <property type="entry name" value="FlhD_sf"/>
</dbReference>
<evidence type="ECO:0000313" key="9">
    <source>
        <dbReference type="EMBL" id="PHH04735.1"/>
    </source>
</evidence>